<feature type="domain" description="Neprosin activation peptide" evidence="2">
    <location>
        <begin position="50"/>
        <end position="81"/>
    </location>
</feature>
<feature type="chain" id="PRO_5043576240" description="Neprosin activation peptide domain-containing protein" evidence="1">
    <location>
        <begin position="25"/>
        <end position="81"/>
    </location>
</feature>
<feature type="signal peptide" evidence="1">
    <location>
        <begin position="1"/>
        <end position="24"/>
    </location>
</feature>
<organism evidence="3 4">
    <name type="scientific">Lithocarpus litseifolius</name>
    <dbReference type="NCBI Taxonomy" id="425828"/>
    <lineage>
        <taxon>Eukaryota</taxon>
        <taxon>Viridiplantae</taxon>
        <taxon>Streptophyta</taxon>
        <taxon>Embryophyta</taxon>
        <taxon>Tracheophyta</taxon>
        <taxon>Spermatophyta</taxon>
        <taxon>Magnoliopsida</taxon>
        <taxon>eudicotyledons</taxon>
        <taxon>Gunneridae</taxon>
        <taxon>Pentapetalae</taxon>
        <taxon>rosids</taxon>
        <taxon>fabids</taxon>
        <taxon>Fagales</taxon>
        <taxon>Fagaceae</taxon>
        <taxon>Lithocarpus</taxon>
    </lineage>
</organism>
<dbReference type="InterPro" id="IPR025521">
    <property type="entry name" value="Neprosin_propep"/>
</dbReference>
<dbReference type="EMBL" id="JAZDWU010000003">
    <property type="protein sequence ID" value="KAL0007396.1"/>
    <property type="molecule type" value="Genomic_DNA"/>
</dbReference>
<keyword evidence="4" id="KW-1185">Reference proteome</keyword>
<name>A0AAW2DE51_9ROSI</name>
<dbReference type="AlphaFoldDB" id="A0AAW2DE51"/>
<sequence>MDFEKVILVVTLCFFLASSYRASATRILSDPEDLALERQLKSINKLPVKSIQTEFGHIVDCIDINKQPSFDHPLLKDHKIQ</sequence>
<dbReference type="Proteomes" id="UP001459277">
    <property type="component" value="Unassembled WGS sequence"/>
</dbReference>
<evidence type="ECO:0000313" key="4">
    <source>
        <dbReference type="Proteomes" id="UP001459277"/>
    </source>
</evidence>
<evidence type="ECO:0000259" key="2">
    <source>
        <dbReference type="Pfam" id="PF14365"/>
    </source>
</evidence>
<protein>
    <recommendedName>
        <fullName evidence="2">Neprosin activation peptide domain-containing protein</fullName>
    </recommendedName>
</protein>
<proteinExistence type="predicted"/>
<evidence type="ECO:0000313" key="3">
    <source>
        <dbReference type="EMBL" id="KAL0007396.1"/>
    </source>
</evidence>
<accession>A0AAW2DE51</accession>
<reference evidence="3 4" key="1">
    <citation type="submission" date="2024-01" db="EMBL/GenBank/DDBJ databases">
        <title>A telomere-to-telomere, gap-free genome of sweet tea (Lithocarpus litseifolius).</title>
        <authorList>
            <person name="Zhou J."/>
        </authorList>
    </citation>
    <scope>NUCLEOTIDE SEQUENCE [LARGE SCALE GENOMIC DNA]</scope>
    <source>
        <strain evidence="3">Zhou-2022a</strain>
        <tissue evidence="3">Leaf</tissue>
    </source>
</reference>
<gene>
    <name evidence="3" type="ORF">SO802_008898</name>
</gene>
<evidence type="ECO:0000256" key="1">
    <source>
        <dbReference type="SAM" id="SignalP"/>
    </source>
</evidence>
<feature type="non-terminal residue" evidence="3">
    <location>
        <position position="81"/>
    </location>
</feature>
<comment type="caution">
    <text evidence="3">The sequence shown here is derived from an EMBL/GenBank/DDBJ whole genome shotgun (WGS) entry which is preliminary data.</text>
</comment>
<dbReference type="Pfam" id="PF14365">
    <property type="entry name" value="Neprosin_AP"/>
    <property type="match status" value="1"/>
</dbReference>
<keyword evidence="1" id="KW-0732">Signal</keyword>